<evidence type="ECO:0000313" key="3">
    <source>
        <dbReference type="Proteomes" id="UP000320653"/>
    </source>
</evidence>
<dbReference type="Pfam" id="PF21834">
    <property type="entry name" value="DUF6894"/>
    <property type="match status" value="1"/>
</dbReference>
<feature type="domain" description="DUF6894" evidence="1">
    <location>
        <begin position="4"/>
        <end position="65"/>
    </location>
</feature>
<evidence type="ECO:0000259" key="1">
    <source>
        <dbReference type="Pfam" id="PF21834"/>
    </source>
</evidence>
<reference evidence="2 3" key="1">
    <citation type="submission" date="2019-06" db="EMBL/GenBank/DDBJ databases">
        <title>Sorghum-associated microbial communities from plants grown in Nebraska, USA.</title>
        <authorList>
            <person name="Schachtman D."/>
        </authorList>
    </citation>
    <scope>NUCLEOTIDE SEQUENCE [LARGE SCALE GENOMIC DNA]</scope>
    <source>
        <strain evidence="2 3">1225</strain>
    </source>
</reference>
<organism evidence="2 3">
    <name type="scientific">Neorhizobium alkalisoli</name>
    <dbReference type="NCBI Taxonomy" id="528178"/>
    <lineage>
        <taxon>Bacteria</taxon>
        <taxon>Pseudomonadati</taxon>
        <taxon>Pseudomonadota</taxon>
        <taxon>Alphaproteobacteria</taxon>
        <taxon>Hyphomicrobiales</taxon>
        <taxon>Rhizobiaceae</taxon>
        <taxon>Rhizobium/Agrobacterium group</taxon>
        <taxon>Neorhizobium</taxon>
    </lineage>
</organism>
<protein>
    <recommendedName>
        <fullName evidence="1">DUF6894 domain-containing protein</fullName>
    </recommendedName>
</protein>
<dbReference type="Proteomes" id="UP000320653">
    <property type="component" value="Unassembled WGS sequence"/>
</dbReference>
<dbReference type="InterPro" id="IPR054189">
    <property type="entry name" value="DUF6894"/>
</dbReference>
<accession>A0A561QNN8</accession>
<dbReference type="RefSeq" id="WP_145639403.1">
    <property type="nucleotide sequence ID" value="NZ_VIWP01000005.1"/>
</dbReference>
<dbReference type="AlphaFoldDB" id="A0A561QNN8"/>
<evidence type="ECO:0000313" key="2">
    <source>
        <dbReference type="EMBL" id="TWF51936.1"/>
    </source>
</evidence>
<comment type="caution">
    <text evidence="2">The sequence shown here is derived from an EMBL/GenBank/DDBJ whole genome shotgun (WGS) entry which is preliminary data.</text>
</comment>
<sequence length="77" mass="8455">MASFHFKISDGREGETSIEAANAHEAVNEGLNALALFACRRFPPPDNITITVSDEQRRKVATLKFKFEIDYAAGVAV</sequence>
<name>A0A561QNN8_9HYPH</name>
<gene>
    <name evidence="2" type="ORF">FHW37_10534</name>
</gene>
<keyword evidence="3" id="KW-1185">Reference proteome</keyword>
<dbReference type="OrthoDB" id="8410386at2"/>
<dbReference type="EMBL" id="VIWP01000005">
    <property type="protein sequence ID" value="TWF51936.1"/>
    <property type="molecule type" value="Genomic_DNA"/>
</dbReference>
<proteinExistence type="predicted"/>